<feature type="compositionally biased region" description="Pro residues" evidence="10">
    <location>
        <begin position="338"/>
        <end position="347"/>
    </location>
</feature>
<evidence type="ECO:0000256" key="7">
    <source>
        <dbReference type="ARBA" id="ARBA00023054"/>
    </source>
</evidence>
<evidence type="ECO:0008006" key="16">
    <source>
        <dbReference type="Google" id="ProtNLM"/>
    </source>
</evidence>
<feature type="compositionally biased region" description="Basic and acidic residues" evidence="10">
    <location>
        <begin position="734"/>
        <end position="749"/>
    </location>
</feature>
<keyword evidence="6 8" id="KW-0440">LIM domain</keyword>
<feature type="compositionally biased region" description="Gly residues" evidence="10">
    <location>
        <begin position="433"/>
        <end position="452"/>
    </location>
</feature>
<feature type="region of interest" description="Disordered" evidence="10">
    <location>
        <begin position="338"/>
        <end position="542"/>
    </location>
</feature>
<dbReference type="Gene3D" id="1.10.418.10">
    <property type="entry name" value="Calponin-like domain"/>
    <property type="match status" value="1"/>
</dbReference>
<dbReference type="InterPro" id="IPR050540">
    <property type="entry name" value="F-actin_Monoox_Mical"/>
</dbReference>
<feature type="coiled-coil region" evidence="9">
    <location>
        <begin position="583"/>
        <end position="610"/>
    </location>
</feature>
<feature type="domain" description="BMERB" evidence="13">
    <location>
        <begin position="573"/>
        <end position="719"/>
    </location>
</feature>
<dbReference type="GO" id="GO:0005768">
    <property type="term" value="C:endosome"/>
    <property type="evidence" value="ECO:0007669"/>
    <property type="project" value="UniProtKB-SubCell"/>
</dbReference>
<feature type="compositionally biased region" description="Basic and acidic residues" evidence="10">
    <location>
        <begin position="508"/>
        <end position="521"/>
    </location>
</feature>
<dbReference type="PROSITE" id="PS50023">
    <property type="entry name" value="LIM_DOMAIN_2"/>
    <property type="match status" value="1"/>
</dbReference>
<protein>
    <recommendedName>
        <fullName evidence="16">MICAL-like protein 1</fullName>
    </recommendedName>
</protein>
<dbReference type="PROSITE" id="PS50021">
    <property type="entry name" value="CH"/>
    <property type="match status" value="1"/>
</dbReference>
<feature type="region of interest" description="Disordered" evidence="10">
    <location>
        <begin position="734"/>
        <end position="779"/>
    </location>
</feature>
<dbReference type="SMART" id="SM00132">
    <property type="entry name" value="LIM"/>
    <property type="match status" value="1"/>
</dbReference>
<evidence type="ECO:0000256" key="4">
    <source>
        <dbReference type="ARBA" id="ARBA00022753"/>
    </source>
</evidence>
<dbReference type="PROSITE" id="PS00478">
    <property type="entry name" value="LIM_DOMAIN_1"/>
    <property type="match status" value="1"/>
</dbReference>
<evidence type="ECO:0000259" key="11">
    <source>
        <dbReference type="PROSITE" id="PS50021"/>
    </source>
</evidence>
<dbReference type="Gene3D" id="2.10.110.10">
    <property type="entry name" value="Cysteine Rich Protein"/>
    <property type="match status" value="1"/>
</dbReference>
<keyword evidence="5 8" id="KW-0862">Zinc</keyword>
<dbReference type="InterPro" id="IPR001715">
    <property type="entry name" value="CH_dom"/>
</dbReference>
<accession>A0A315UVS6</accession>
<dbReference type="PROSITE" id="PS51848">
    <property type="entry name" value="BMERB"/>
    <property type="match status" value="1"/>
</dbReference>
<proteinExistence type="predicted"/>
<evidence type="ECO:0000259" key="13">
    <source>
        <dbReference type="PROSITE" id="PS51848"/>
    </source>
</evidence>
<dbReference type="Pfam" id="PF00307">
    <property type="entry name" value="CH"/>
    <property type="match status" value="1"/>
</dbReference>
<reference evidence="14 15" key="1">
    <citation type="journal article" date="2018" name="G3 (Bethesda)">
        <title>A High-Quality Reference Genome for the Invasive Mosquitofish Gambusia affinis Using a Chicago Library.</title>
        <authorList>
            <person name="Hoffberg S.L."/>
            <person name="Troendle N.J."/>
            <person name="Glenn T.C."/>
            <person name="Mahmud O."/>
            <person name="Louha S."/>
            <person name="Chalopin D."/>
            <person name="Bennetzen J.L."/>
            <person name="Mauricio R."/>
        </authorList>
    </citation>
    <scope>NUCLEOTIDE SEQUENCE [LARGE SCALE GENOMIC DNA]</scope>
    <source>
        <strain evidence="14">NE01/NJP1002.9</strain>
        <tissue evidence="14">Muscle</tissue>
    </source>
</reference>
<organism evidence="14 15">
    <name type="scientific">Gambusia affinis</name>
    <name type="common">Western mosquitofish</name>
    <name type="synonym">Heterandria affinis</name>
    <dbReference type="NCBI Taxonomy" id="33528"/>
    <lineage>
        <taxon>Eukaryota</taxon>
        <taxon>Metazoa</taxon>
        <taxon>Chordata</taxon>
        <taxon>Craniata</taxon>
        <taxon>Vertebrata</taxon>
        <taxon>Euteleostomi</taxon>
        <taxon>Actinopterygii</taxon>
        <taxon>Neopterygii</taxon>
        <taxon>Teleostei</taxon>
        <taxon>Neoteleostei</taxon>
        <taxon>Acanthomorphata</taxon>
        <taxon>Ovalentaria</taxon>
        <taxon>Atherinomorphae</taxon>
        <taxon>Cyprinodontiformes</taxon>
        <taxon>Poeciliidae</taxon>
        <taxon>Poeciliinae</taxon>
        <taxon>Gambusia</taxon>
    </lineage>
</organism>
<feature type="region of interest" description="Disordered" evidence="10">
    <location>
        <begin position="261"/>
        <end position="298"/>
    </location>
</feature>
<evidence type="ECO:0000256" key="3">
    <source>
        <dbReference type="ARBA" id="ARBA00022723"/>
    </source>
</evidence>
<evidence type="ECO:0000313" key="15">
    <source>
        <dbReference type="Proteomes" id="UP000250572"/>
    </source>
</evidence>
<feature type="domain" description="Calponin-homology (CH)" evidence="11">
    <location>
        <begin position="3"/>
        <end position="109"/>
    </location>
</feature>
<keyword evidence="15" id="KW-1185">Reference proteome</keyword>
<evidence type="ECO:0000256" key="8">
    <source>
        <dbReference type="PROSITE-ProRule" id="PRU00125"/>
    </source>
</evidence>
<name>A0A315UVS6_GAMAF</name>
<dbReference type="FunFam" id="1.10.418.10:FF:000023">
    <property type="entry name" value="EH domain-binding protein 1 isoform X1"/>
    <property type="match status" value="1"/>
</dbReference>
<dbReference type="Pfam" id="PF12130">
    <property type="entry name" value="bMERB_dom"/>
    <property type="match status" value="1"/>
</dbReference>
<feature type="compositionally biased region" description="Polar residues" evidence="10">
    <location>
        <begin position="352"/>
        <end position="366"/>
    </location>
</feature>
<dbReference type="SMART" id="SM00033">
    <property type="entry name" value="CH"/>
    <property type="match status" value="1"/>
</dbReference>
<evidence type="ECO:0000256" key="5">
    <source>
        <dbReference type="ARBA" id="ARBA00022833"/>
    </source>
</evidence>
<evidence type="ECO:0000313" key="14">
    <source>
        <dbReference type="EMBL" id="PWA15549.1"/>
    </source>
</evidence>
<dbReference type="AlphaFoldDB" id="A0A315UVS6"/>
<dbReference type="PANTHER" id="PTHR23167:SF89">
    <property type="entry name" value="MICAL-LIKE PROTEIN 1"/>
    <property type="match status" value="1"/>
</dbReference>
<dbReference type="InterPro" id="IPR036872">
    <property type="entry name" value="CH_dom_sf"/>
</dbReference>
<feature type="compositionally biased region" description="Basic and acidic residues" evidence="10">
    <location>
        <begin position="766"/>
        <end position="779"/>
    </location>
</feature>
<dbReference type="STRING" id="33528.ENSGAFP00000026045"/>
<keyword evidence="3 8" id="KW-0479">Metal-binding</keyword>
<dbReference type="InterPro" id="IPR022735">
    <property type="entry name" value="bMERB_dom"/>
</dbReference>
<evidence type="ECO:0000256" key="9">
    <source>
        <dbReference type="SAM" id="Coils"/>
    </source>
</evidence>
<dbReference type="PANTHER" id="PTHR23167">
    <property type="entry name" value="CALPONIN HOMOLOGY DOMAIN-CONTAINING PROTEIN DDB_G0272472-RELATED"/>
    <property type="match status" value="1"/>
</dbReference>
<evidence type="ECO:0000259" key="12">
    <source>
        <dbReference type="PROSITE" id="PS50023"/>
    </source>
</evidence>
<evidence type="ECO:0000256" key="10">
    <source>
        <dbReference type="SAM" id="MobiDB-lite"/>
    </source>
</evidence>
<dbReference type="GO" id="GO:0046872">
    <property type="term" value="F:metal ion binding"/>
    <property type="evidence" value="ECO:0007669"/>
    <property type="project" value="UniProtKB-KW"/>
</dbReference>
<evidence type="ECO:0000256" key="6">
    <source>
        <dbReference type="ARBA" id="ARBA00023038"/>
    </source>
</evidence>
<feature type="compositionally biased region" description="Polar residues" evidence="10">
    <location>
        <begin position="522"/>
        <end position="534"/>
    </location>
</feature>
<feature type="compositionally biased region" description="Basic and acidic residues" evidence="10">
    <location>
        <begin position="402"/>
        <end position="424"/>
    </location>
</feature>
<keyword evidence="7 9" id="KW-0175">Coiled coil</keyword>
<dbReference type="SMART" id="SM01203">
    <property type="entry name" value="DUF3585"/>
    <property type="match status" value="1"/>
</dbReference>
<feature type="compositionally biased region" description="Basic residues" evidence="10">
    <location>
        <begin position="750"/>
        <end position="759"/>
    </location>
</feature>
<dbReference type="EMBL" id="NHOQ01002686">
    <property type="protein sequence ID" value="PWA15549.1"/>
    <property type="molecule type" value="Genomic_DNA"/>
</dbReference>
<keyword evidence="4" id="KW-0967">Endosome</keyword>
<comment type="subcellular location">
    <subcellularLocation>
        <location evidence="1">Endosome</location>
    </subcellularLocation>
</comment>
<dbReference type="SUPFAM" id="SSF47576">
    <property type="entry name" value="Calponin-homology domain, CH-domain"/>
    <property type="match status" value="1"/>
</dbReference>
<comment type="caution">
    <text evidence="14">The sequence shown here is derived from an EMBL/GenBank/DDBJ whole genome shotgun (WGS) entry which is preliminary data.</text>
</comment>
<sequence length="779" mass="85733">MMAASPKALLEWCRVTCAGYPGVEVKNMSASFRDGLAFCAIIHKHRPGLIDFSSLSRGNVYHNNKLAFEVAEAKLGIPPLLDPQDMVSTDAPDFLTVITYVSQYYNFFSGESPGPCRSWSSQVLNVTKVHKTLRSQKSLTELETSKEDAHAGLRPAVLCSLCFKPVHLIQKRLADGKVYHRGCLRCRVCRCALLPGSCPPGSDQTSFICSHHATDRKAAGVDSERQLGSAGHRPGRPIQTGFYSLSGSAICSVPRYAEPRTGGLPVPAPRRGPDSSVAPVPAPRSRTAQTRSDSPAGAKEIRNLQYSMFSLSFMSPKVNSNHPWMAIVHPGPWTQLPPAPPPVPVPRSKPVSNTQTPWNRPRTPSLNPFEEEEEVDEGPPAGPSEDSGIARVQAGEEPGSESEQKADEGRDGRVCVSTEEREGAEPDPASGATAGGSSAGIVSGGAADGGQNGPSHATEPRSSDAQRSAALPRSLSVPAMPSERSESSAAAAGLRDADRSVSACEGESACKENPFSERPEMSRSQTVQNLSSTRGPAPGHGFPLIRRQVQKKTSDVFVIDVCPQQNGDTLSPRQVRTDRGVSTEDLQRRMRSLDGDLQALERRGVELERSIRDGRTGKEEQMLTEWFGLVHEQHTLLRKSKELFYLTKQQILEDRQADVEYKLRCLLNKPEKDWDQEDRGREQQLMAELVTIIEQRNQIISSLDQDRYMETNKKVFHNNRLKTFVFVIRERDEDMESTRNKSFQKDGSKKTKGKLKAPKVFKMLNHKPESSKEPVEKKS</sequence>
<feature type="domain" description="LIM zinc-binding" evidence="12">
    <location>
        <begin position="157"/>
        <end position="219"/>
    </location>
</feature>
<dbReference type="InterPro" id="IPR001781">
    <property type="entry name" value="Znf_LIM"/>
</dbReference>
<evidence type="ECO:0000256" key="2">
    <source>
        <dbReference type="ARBA" id="ARBA00022553"/>
    </source>
</evidence>
<dbReference type="Proteomes" id="UP000250572">
    <property type="component" value="Unassembled WGS sequence"/>
</dbReference>
<keyword evidence="2" id="KW-0597">Phosphoprotein</keyword>
<evidence type="ECO:0000256" key="1">
    <source>
        <dbReference type="ARBA" id="ARBA00004177"/>
    </source>
</evidence>
<gene>
    <name evidence="14" type="ORF">CCH79_00014780</name>
</gene>